<dbReference type="PANTHER" id="PTHR23325:SF1">
    <property type="entry name" value="SERUM RESPONSE FACTOR-BINDING PROTEIN 1"/>
    <property type="match status" value="1"/>
</dbReference>
<dbReference type="Pfam" id="PF09073">
    <property type="entry name" value="BUD22"/>
    <property type="match status" value="1"/>
</dbReference>
<keyword evidence="5" id="KW-1185">Reference proteome</keyword>
<keyword evidence="1" id="KW-0175">Coiled coil</keyword>
<evidence type="ECO:0000256" key="1">
    <source>
        <dbReference type="ARBA" id="ARBA00023054"/>
    </source>
</evidence>
<gene>
    <name evidence="4" type="ORF">CCM_04457</name>
</gene>
<feature type="compositionally biased region" description="Basic and acidic residues" evidence="2">
    <location>
        <begin position="238"/>
        <end position="251"/>
    </location>
</feature>
<dbReference type="KEGG" id="cmt:CCM_04457"/>
<dbReference type="InParanoid" id="G3JF29"/>
<proteinExistence type="predicted"/>
<dbReference type="GO" id="GO:0030490">
    <property type="term" value="P:maturation of SSU-rRNA"/>
    <property type="evidence" value="ECO:0007669"/>
    <property type="project" value="TreeGrafter"/>
</dbReference>
<organism evidence="4 5">
    <name type="scientific">Cordyceps militaris (strain CM01)</name>
    <name type="common">Caterpillar fungus</name>
    <dbReference type="NCBI Taxonomy" id="983644"/>
    <lineage>
        <taxon>Eukaryota</taxon>
        <taxon>Fungi</taxon>
        <taxon>Dikarya</taxon>
        <taxon>Ascomycota</taxon>
        <taxon>Pezizomycotina</taxon>
        <taxon>Sordariomycetes</taxon>
        <taxon>Hypocreomycetidae</taxon>
        <taxon>Hypocreales</taxon>
        <taxon>Cordycipitaceae</taxon>
        <taxon>Cordyceps</taxon>
    </lineage>
</organism>
<dbReference type="RefSeq" id="XP_006669668.1">
    <property type="nucleotide sequence ID" value="XM_006669605.1"/>
</dbReference>
<accession>G3JF29</accession>
<dbReference type="OrthoDB" id="3364872at2759"/>
<dbReference type="AlphaFoldDB" id="G3JF29"/>
<feature type="compositionally biased region" description="Acidic residues" evidence="2">
    <location>
        <begin position="263"/>
        <end position="282"/>
    </location>
</feature>
<dbReference type="GO" id="GO:0030686">
    <property type="term" value="C:90S preribosome"/>
    <property type="evidence" value="ECO:0007669"/>
    <property type="project" value="TreeGrafter"/>
</dbReference>
<name>G3JF29_CORMM</name>
<feature type="compositionally biased region" description="Basic residues" evidence="2">
    <location>
        <begin position="350"/>
        <end position="359"/>
    </location>
</feature>
<evidence type="ECO:0000256" key="2">
    <source>
        <dbReference type="SAM" id="MobiDB-lite"/>
    </source>
</evidence>
<dbReference type="Proteomes" id="UP000001610">
    <property type="component" value="Unassembled WGS sequence"/>
</dbReference>
<dbReference type="GO" id="GO:0005634">
    <property type="term" value="C:nucleus"/>
    <property type="evidence" value="ECO:0007669"/>
    <property type="project" value="TreeGrafter"/>
</dbReference>
<feature type="domain" description="Bud22" evidence="3">
    <location>
        <begin position="17"/>
        <end position="475"/>
    </location>
</feature>
<dbReference type="InterPro" id="IPR015158">
    <property type="entry name" value="Bud22_dom"/>
</dbReference>
<evidence type="ECO:0000313" key="5">
    <source>
        <dbReference type="Proteomes" id="UP000001610"/>
    </source>
</evidence>
<sequence>MAKRKRGADSLSIRHLEKFQEDISRALKEAKGFERQRMSKRQRDAAGDPEKKGKLEREINVLKSLDLHQTARAHLYSSLLKIKPIASHEDLPEPLKKGVAKPELAEDERLVLHNVTSGLYNRDNVKKAVAKAITFVCEALEIPVQEKGKKGKRERKGKTQEAQEPEPTPPEINKSAAKEDDEDETDFEGFDSDDGDDNELAPPTEDLDSDAEVRRENDFAAMDGLLGSSSDEDEDDERASLWEKYRGKETVNLDDISVSGGDSDAEVAEDEEAETDDDEEEEAPTKTATRSNKMTSRGVSLSPSPEPQRKRTRKAVPASAPTESTFLPSLMGGYISGSESASDVDVAPPTKRRGQRARRAIWEQKYGRNAKHIREGAKGGGRDDGWDRKRGAVDAAADGKTPWKKGVKNPFSSSSGPGRGAQQQQQQQQQETRRPPPPPTKRDDEGKLHPSWEARKKAKDAQKATAFAGSKVVFD</sequence>
<reference evidence="4 5" key="1">
    <citation type="journal article" date="2011" name="Genome Biol.">
        <title>Genome sequence of the insect pathogenic fungus Cordyceps militaris, a valued traditional Chinese medicine.</title>
        <authorList>
            <person name="Zheng P."/>
            <person name="Xia Y."/>
            <person name="Xiao G."/>
            <person name="Xiong C."/>
            <person name="Hu X."/>
            <person name="Zhang S."/>
            <person name="Zheng H."/>
            <person name="Huang Y."/>
            <person name="Zhou Y."/>
            <person name="Wang S."/>
            <person name="Zhao G.P."/>
            <person name="Liu X."/>
            <person name="St Leger R.J."/>
            <person name="Wang C."/>
        </authorList>
    </citation>
    <scope>NUCLEOTIDE SEQUENCE [LARGE SCALE GENOMIC DNA]</scope>
    <source>
        <strain evidence="4 5">CM01</strain>
    </source>
</reference>
<dbReference type="GeneID" id="18166480"/>
<evidence type="ECO:0000313" key="4">
    <source>
        <dbReference type="EMBL" id="EGX93085.1"/>
    </source>
</evidence>
<evidence type="ECO:0000259" key="3">
    <source>
        <dbReference type="Pfam" id="PF09073"/>
    </source>
</evidence>
<feature type="compositionally biased region" description="Acidic residues" evidence="2">
    <location>
        <begin position="179"/>
        <end position="210"/>
    </location>
</feature>
<feature type="compositionally biased region" description="Polar residues" evidence="2">
    <location>
        <begin position="290"/>
        <end position="303"/>
    </location>
</feature>
<dbReference type="InterPro" id="IPR037393">
    <property type="entry name" value="Bud22/SRFB1"/>
</dbReference>
<dbReference type="OMA" id="ALWEKKF"/>
<dbReference type="HOGENOM" id="CLU_029647_0_0_1"/>
<feature type="compositionally biased region" description="Basic and acidic residues" evidence="2">
    <location>
        <begin position="360"/>
        <end position="392"/>
    </location>
</feature>
<feature type="region of interest" description="Disordered" evidence="2">
    <location>
        <begin position="146"/>
        <end position="475"/>
    </location>
</feature>
<dbReference type="EMBL" id="JH126401">
    <property type="protein sequence ID" value="EGX93085.1"/>
    <property type="molecule type" value="Genomic_DNA"/>
</dbReference>
<dbReference type="PANTHER" id="PTHR23325">
    <property type="entry name" value="SERUM RESPONSE FACTOR-BINDING"/>
    <property type="match status" value="1"/>
</dbReference>
<dbReference type="STRING" id="983644.G3JF29"/>
<protein>
    <submittedName>
        <fullName evidence="4">Bud-site selection protein, BUD22</fullName>
    </submittedName>
</protein>
<feature type="compositionally biased region" description="Basic and acidic residues" evidence="2">
    <location>
        <begin position="440"/>
        <end position="462"/>
    </location>
</feature>
<dbReference type="VEuPathDB" id="FungiDB:CCM_04457"/>
<dbReference type="eggNOG" id="ENOG502S6Z4">
    <property type="taxonomic scope" value="Eukaryota"/>
</dbReference>
<feature type="region of interest" description="Disordered" evidence="2">
    <location>
        <begin position="30"/>
        <end position="55"/>
    </location>
</feature>